<organism evidence="3 4">
    <name type="scientific">Amniculicola lignicola CBS 123094</name>
    <dbReference type="NCBI Taxonomy" id="1392246"/>
    <lineage>
        <taxon>Eukaryota</taxon>
        <taxon>Fungi</taxon>
        <taxon>Dikarya</taxon>
        <taxon>Ascomycota</taxon>
        <taxon>Pezizomycotina</taxon>
        <taxon>Dothideomycetes</taxon>
        <taxon>Pleosporomycetidae</taxon>
        <taxon>Pleosporales</taxon>
        <taxon>Amniculicolaceae</taxon>
        <taxon>Amniculicola</taxon>
    </lineage>
</organism>
<keyword evidence="2" id="KW-1133">Transmembrane helix</keyword>
<protein>
    <submittedName>
        <fullName evidence="3">Uncharacterized protein</fullName>
    </submittedName>
</protein>
<keyword evidence="2" id="KW-0472">Membrane</keyword>
<dbReference type="Proteomes" id="UP000799779">
    <property type="component" value="Unassembled WGS sequence"/>
</dbReference>
<dbReference type="EMBL" id="ML977594">
    <property type="protein sequence ID" value="KAF1999561.1"/>
    <property type="molecule type" value="Genomic_DNA"/>
</dbReference>
<evidence type="ECO:0000256" key="2">
    <source>
        <dbReference type="SAM" id="Phobius"/>
    </source>
</evidence>
<dbReference type="AlphaFoldDB" id="A0A6A5WHH0"/>
<accession>A0A6A5WHH0</accession>
<keyword evidence="4" id="KW-1185">Reference proteome</keyword>
<sequence>MVLASHMVIRWREAEFISGSYVSQSHSSVEKKTATSGESMPPAVSVTSTPTKAPDRALESSTPSSTNSSQLRPERLSTGGLVASVVSSIVGVSAIVLGLLLCRAGRKRSGNRGSIELDDRKPVGCRVLYEGQSMISPEAE</sequence>
<name>A0A6A5WHH0_9PLEO</name>
<feature type="region of interest" description="Disordered" evidence="1">
    <location>
        <begin position="29"/>
        <end position="74"/>
    </location>
</feature>
<evidence type="ECO:0000313" key="3">
    <source>
        <dbReference type="EMBL" id="KAF1999561.1"/>
    </source>
</evidence>
<evidence type="ECO:0000256" key="1">
    <source>
        <dbReference type="SAM" id="MobiDB-lite"/>
    </source>
</evidence>
<evidence type="ECO:0000313" key="4">
    <source>
        <dbReference type="Proteomes" id="UP000799779"/>
    </source>
</evidence>
<proteinExistence type="predicted"/>
<keyword evidence="2" id="KW-0812">Transmembrane</keyword>
<feature type="compositionally biased region" description="Low complexity" evidence="1">
    <location>
        <begin position="60"/>
        <end position="69"/>
    </location>
</feature>
<gene>
    <name evidence="3" type="ORF">P154DRAFT_214559</name>
</gene>
<reference evidence="3" key="1">
    <citation type="journal article" date="2020" name="Stud. Mycol.">
        <title>101 Dothideomycetes genomes: a test case for predicting lifestyles and emergence of pathogens.</title>
        <authorList>
            <person name="Haridas S."/>
            <person name="Albert R."/>
            <person name="Binder M."/>
            <person name="Bloem J."/>
            <person name="Labutti K."/>
            <person name="Salamov A."/>
            <person name="Andreopoulos B."/>
            <person name="Baker S."/>
            <person name="Barry K."/>
            <person name="Bills G."/>
            <person name="Bluhm B."/>
            <person name="Cannon C."/>
            <person name="Castanera R."/>
            <person name="Culley D."/>
            <person name="Daum C."/>
            <person name="Ezra D."/>
            <person name="Gonzalez J."/>
            <person name="Henrissat B."/>
            <person name="Kuo A."/>
            <person name="Liang C."/>
            <person name="Lipzen A."/>
            <person name="Lutzoni F."/>
            <person name="Magnuson J."/>
            <person name="Mondo S."/>
            <person name="Nolan M."/>
            <person name="Ohm R."/>
            <person name="Pangilinan J."/>
            <person name="Park H.-J."/>
            <person name="Ramirez L."/>
            <person name="Alfaro M."/>
            <person name="Sun H."/>
            <person name="Tritt A."/>
            <person name="Yoshinaga Y."/>
            <person name="Zwiers L.-H."/>
            <person name="Turgeon B."/>
            <person name="Goodwin S."/>
            <person name="Spatafora J."/>
            <person name="Crous P."/>
            <person name="Grigoriev I."/>
        </authorList>
    </citation>
    <scope>NUCLEOTIDE SEQUENCE</scope>
    <source>
        <strain evidence="3">CBS 123094</strain>
    </source>
</reference>
<feature type="transmembrane region" description="Helical" evidence="2">
    <location>
        <begin position="81"/>
        <end position="102"/>
    </location>
</feature>